<reference evidence="2 4" key="1">
    <citation type="submission" date="2019-07" db="EMBL/GenBank/DDBJ databases">
        <title>Whole genome shotgun sequence of Frigoribacterium faeni NBRC 103066.</title>
        <authorList>
            <person name="Hosoyama A."/>
            <person name="Uohara A."/>
            <person name="Ohji S."/>
            <person name="Ichikawa N."/>
        </authorList>
    </citation>
    <scope>NUCLEOTIDE SEQUENCE [LARGE SCALE GENOMIC DNA]</scope>
    <source>
        <strain evidence="2 4">NBRC 103066</strain>
    </source>
</reference>
<evidence type="ECO:0000313" key="4">
    <source>
        <dbReference type="Proteomes" id="UP000321154"/>
    </source>
</evidence>
<dbReference type="EMBL" id="JACGWW010000002">
    <property type="protein sequence ID" value="MBA8813711.1"/>
    <property type="molecule type" value="Genomic_DNA"/>
</dbReference>
<organism evidence="3 5">
    <name type="scientific">Frigoribacterium faeni</name>
    <dbReference type="NCBI Taxonomy" id="145483"/>
    <lineage>
        <taxon>Bacteria</taxon>
        <taxon>Bacillati</taxon>
        <taxon>Actinomycetota</taxon>
        <taxon>Actinomycetes</taxon>
        <taxon>Micrococcales</taxon>
        <taxon>Microbacteriaceae</taxon>
        <taxon>Frigoribacterium</taxon>
    </lineage>
</organism>
<keyword evidence="1" id="KW-1133">Transmembrane helix</keyword>
<sequence length="163" mass="16693">MSSRPRVIVAFVGTALVVGYAVVGSLQVLVWNPLAAVPGATLSEIHVELDRAGQSFSPAPVILWAVLGVAAAASLAVSASRSDGLALSHLAFGYSLLLVGGAPSFFFVAFSPGMQLADGFGISGGDHSPWARPLYVTSFLAMIVAIATAGLAITTSRRRAHTS</sequence>
<feature type="transmembrane region" description="Helical" evidence="1">
    <location>
        <begin position="91"/>
        <end position="114"/>
    </location>
</feature>
<keyword evidence="1" id="KW-0472">Membrane</keyword>
<protein>
    <submittedName>
        <fullName evidence="3">Uncharacterized protein</fullName>
    </submittedName>
</protein>
<evidence type="ECO:0000313" key="2">
    <source>
        <dbReference type="EMBL" id="GEK83358.1"/>
    </source>
</evidence>
<gene>
    <name evidence="3" type="ORF">FB463_001960</name>
    <name evidence="2" type="ORF">FFA01_16670</name>
</gene>
<reference evidence="3 5" key="2">
    <citation type="submission" date="2020-07" db="EMBL/GenBank/DDBJ databases">
        <title>Sequencing the genomes of 1000 actinobacteria strains.</title>
        <authorList>
            <person name="Klenk H.-P."/>
        </authorList>
    </citation>
    <scope>NUCLEOTIDE SEQUENCE [LARGE SCALE GENOMIC DNA]</scope>
    <source>
        <strain evidence="3 5">DSM 10309</strain>
    </source>
</reference>
<dbReference type="Proteomes" id="UP000321154">
    <property type="component" value="Unassembled WGS sequence"/>
</dbReference>
<comment type="caution">
    <text evidence="3">The sequence shown here is derived from an EMBL/GenBank/DDBJ whole genome shotgun (WGS) entry which is preliminary data.</text>
</comment>
<feature type="transmembrane region" description="Helical" evidence="1">
    <location>
        <begin position="7"/>
        <end position="30"/>
    </location>
</feature>
<feature type="transmembrane region" description="Helical" evidence="1">
    <location>
        <begin position="61"/>
        <end position="79"/>
    </location>
</feature>
<dbReference type="AlphaFoldDB" id="A0A7W3JIX5"/>
<evidence type="ECO:0000313" key="3">
    <source>
        <dbReference type="EMBL" id="MBA8813711.1"/>
    </source>
</evidence>
<dbReference type="OrthoDB" id="4794482at2"/>
<keyword evidence="1" id="KW-0812">Transmembrane</keyword>
<accession>A0A7W3JIX5</accession>
<name>A0A7W3JIX5_9MICO</name>
<keyword evidence="4" id="KW-1185">Reference proteome</keyword>
<evidence type="ECO:0000313" key="5">
    <source>
        <dbReference type="Proteomes" id="UP000522688"/>
    </source>
</evidence>
<proteinExistence type="predicted"/>
<evidence type="ECO:0000256" key="1">
    <source>
        <dbReference type="SAM" id="Phobius"/>
    </source>
</evidence>
<feature type="transmembrane region" description="Helical" evidence="1">
    <location>
        <begin position="134"/>
        <end position="153"/>
    </location>
</feature>
<dbReference type="RefSeq" id="WP_146854924.1">
    <property type="nucleotide sequence ID" value="NZ_BAAAHR010000008.1"/>
</dbReference>
<dbReference type="Proteomes" id="UP000522688">
    <property type="component" value="Unassembled WGS sequence"/>
</dbReference>
<dbReference type="EMBL" id="BJUV01000014">
    <property type="protein sequence ID" value="GEK83358.1"/>
    <property type="molecule type" value="Genomic_DNA"/>
</dbReference>